<evidence type="ECO:0000313" key="3">
    <source>
        <dbReference type="Proteomes" id="UP000294558"/>
    </source>
</evidence>
<dbReference type="Proteomes" id="UP000294558">
    <property type="component" value="Unassembled WGS sequence"/>
</dbReference>
<dbReference type="PANTHER" id="PTHR18964:SF169">
    <property type="entry name" value="N-ACETYLMANNOSAMINE KINASE"/>
    <property type="match status" value="1"/>
</dbReference>
<gene>
    <name evidence="2" type="ORF">BDK89_1787</name>
</gene>
<keyword evidence="3" id="KW-1185">Reference proteome</keyword>
<dbReference type="EMBL" id="SOAU01000001">
    <property type="protein sequence ID" value="TDT16203.1"/>
    <property type="molecule type" value="Genomic_DNA"/>
</dbReference>
<protein>
    <submittedName>
        <fullName evidence="2">Glucokinase</fullName>
    </submittedName>
</protein>
<keyword evidence="2" id="KW-0808">Transferase</keyword>
<comment type="similarity">
    <text evidence="1">Belongs to the ROK (NagC/XylR) family.</text>
</comment>
<evidence type="ECO:0000313" key="2">
    <source>
        <dbReference type="EMBL" id="TDT16203.1"/>
    </source>
</evidence>
<organism evidence="2 3">
    <name type="scientific">Ilumatobacter fluminis</name>
    <dbReference type="NCBI Taxonomy" id="467091"/>
    <lineage>
        <taxon>Bacteria</taxon>
        <taxon>Bacillati</taxon>
        <taxon>Actinomycetota</taxon>
        <taxon>Acidimicrobiia</taxon>
        <taxon>Acidimicrobiales</taxon>
        <taxon>Ilumatobacteraceae</taxon>
        <taxon>Ilumatobacter</taxon>
    </lineage>
</organism>
<comment type="caution">
    <text evidence="2">The sequence shown here is derived from an EMBL/GenBank/DDBJ whole genome shotgun (WGS) entry which is preliminary data.</text>
</comment>
<dbReference type="InterPro" id="IPR043129">
    <property type="entry name" value="ATPase_NBD"/>
</dbReference>
<proteinExistence type="inferred from homology"/>
<accession>A0A4R7I160</accession>
<sequence length="315" mass="32725">MSFGPSALPLPAVTEPADATDAGFLAIDLGPSRLTCGVVDERGDVVLRDRIATPSRNVWPALTQLVKRVLAAKPSDVTPIAVGLTCPGPIDHGTGSMKPVGMPTWHDFPLRRELSAITDLPVYIDTAGRGLARAELWRGEFAGVPFADQNFATLSVGDEVDGALVSGGRVLEGLTDNLGQFGHLVVEPDGAECVCGAAGCLAAYASVRAIEASTGRELRRTPPARIDNVGTMLARACASLAAMLDVSEIVIGGVVPEVLGPPMFDALAKEFEVRSCLPHLESVRVRGVSSRQVGPLIAAAAVALAQHSVDAVAPD</sequence>
<evidence type="ECO:0000256" key="1">
    <source>
        <dbReference type="ARBA" id="ARBA00006479"/>
    </source>
</evidence>
<keyword evidence="2" id="KW-0418">Kinase</keyword>
<dbReference type="PANTHER" id="PTHR18964">
    <property type="entry name" value="ROK (REPRESSOR, ORF, KINASE) FAMILY"/>
    <property type="match status" value="1"/>
</dbReference>
<reference evidence="2 3" key="1">
    <citation type="submission" date="2019-03" db="EMBL/GenBank/DDBJ databases">
        <title>Sequencing the genomes of 1000 actinobacteria strains.</title>
        <authorList>
            <person name="Klenk H.-P."/>
        </authorList>
    </citation>
    <scope>NUCLEOTIDE SEQUENCE [LARGE SCALE GENOMIC DNA]</scope>
    <source>
        <strain evidence="2 3">DSM 18936</strain>
    </source>
</reference>
<dbReference type="AlphaFoldDB" id="A0A4R7I160"/>
<dbReference type="Pfam" id="PF00480">
    <property type="entry name" value="ROK"/>
    <property type="match status" value="1"/>
</dbReference>
<dbReference type="InterPro" id="IPR000600">
    <property type="entry name" value="ROK"/>
</dbReference>
<dbReference type="SUPFAM" id="SSF53067">
    <property type="entry name" value="Actin-like ATPase domain"/>
    <property type="match status" value="1"/>
</dbReference>
<name>A0A4R7I160_9ACTN</name>
<dbReference type="Gene3D" id="3.30.420.40">
    <property type="match status" value="2"/>
</dbReference>
<dbReference type="GO" id="GO:0016301">
    <property type="term" value="F:kinase activity"/>
    <property type="evidence" value="ECO:0007669"/>
    <property type="project" value="UniProtKB-KW"/>
</dbReference>